<dbReference type="PANTHER" id="PTHR34861:SF11">
    <property type="entry name" value="CYCLASE"/>
    <property type="match status" value="1"/>
</dbReference>
<evidence type="ECO:0000313" key="3">
    <source>
        <dbReference type="Proteomes" id="UP000315522"/>
    </source>
</evidence>
<keyword evidence="3" id="KW-1185">Reference proteome</keyword>
<dbReference type="Pfam" id="PF04199">
    <property type="entry name" value="Cyclase"/>
    <property type="match status" value="1"/>
</dbReference>
<dbReference type="Gene3D" id="3.50.30.50">
    <property type="entry name" value="Putative cyclase"/>
    <property type="match status" value="1"/>
</dbReference>
<comment type="caution">
    <text evidence="2">The sequence shown here is derived from an EMBL/GenBank/DDBJ whole genome shotgun (WGS) entry which is preliminary data.</text>
</comment>
<proteinExistence type="inferred from homology"/>
<protein>
    <recommendedName>
        <fullName evidence="4">Cyclase</fullName>
    </recommendedName>
</protein>
<dbReference type="InterPro" id="IPR037175">
    <property type="entry name" value="KFase_sf"/>
</dbReference>
<evidence type="ECO:0000256" key="1">
    <source>
        <dbReference type="ARBA" id="ARBA00007865"/>
    </source>
</evidence>
<name>A0A559MDY5_9HELO</name>
<accession>A0A559MDY5</accession>
<dbReference type="EMBL" id="QGML01000623">
    <property type="protein sequence ID" value="TVY91182.1"/>
    <property type="molecule type" value="Genomic_DNA"/>
</dbReference>
<dbReference type="GO" id="GO:0019441">
    <property type="term" value="P:L-tryptophan catabolic process to kynurenine"/>
    <property type="evidence" value="ECO:0007669"/>
    <property type="project" value="InterPro"/>
</dbReference>
<evidence type="ECO:0000313" key="2">
    <source>
        <dbReference type="EMBL" id="TVY91182.1"/>
    </source>
</evidence>
<dbReference type="PANTHER" id="PTHR34861">
    <property type="match status" value="1"/>
</dbReference>
<comment type="similarity">
    <text evidence="1">Belongs to the Cyclase 1 superfamily.</text>
</comment>
<dbReference type="GO" id="GO:0004061">
    <property type="term" value="F:arylformamidase activity"/>
    <property type="evidence" value="ECO:0007669"/>
    <property type="project" value="InterPro"/>
</dbReference>
<dbReference type="Proteomes" id="UP000315522">
    <property type="component" value="Unassembled WGS sequence"/>
</dbReference>
<dbReference type="InterPro" id="IPR007325">
    <property type="entry name" value="KFase/CYL"/>
</dbReference>
<gene>
    <name evidence="2" type="ORF">LAWI1_G005621</name>
</gene>
<reference evidence="2 3" key="1">
    <citation type="submission" date="2018-05" db="EMBL/GenBank/DDBJ databases">
        <title>Genome sequencing and assembly of the regulated plant pathogen Lachnellula willkommii and related sister species for the development of diagnostic species identification markers.</title>
        <authorList>
            <person name="Giroux E."/>
            <person name="Bilodeau G."/>
        </authorList>
    </citation>
    <scope>NUCLEOTIDE SEQUENCE [LARGE SCALE GENOMIC DNA]</scope>
    <source>
        <strain evidence="2 3">CBS 172.35</strain>
    </source>
</reference>
<evidence type="ECO:0008006" key="4">
    <source>
        <dbReference type="Google" id="ProtNLM"/>
    </source>
</evidence>
<organism evidence="2 3">
    <name type="scientific">Lachnellula willkommii</name>
    <dbReference type="NCBI Taxonomy" id="215461"/>
    <lineage>
        <taxon>Eukaryota</taxon>
        <taxon>Fungi</taxon>
        <taxon>Dikarya</taxon>
        <taxon>Ascomycota</taxon>
        <taxon>Pezizomycotina</taxon>
        <taxon>Leotiomycetes</taxon>
        <taxon>Helotiales</taxon>
        <taxon>Lachnaceae</taxon>
        <taxon>Lachnellula</taxon>
    </lineage>
</organism>
<sequence>MEGSHSPPARPAFCDLPLSKDGPQGNIWGLFGENDELGLLNYITPEITRQATKEIKSGIRIPLDLPLNHFATPSMGRQPFKHEMLRFEQHLVNDEVVTMNTQSGTQWDGFRHFGYQDVQRYYNDCKHEELENSTRNGIHVWTKHGGIVSRGVLLDYGRWAASQGIKKPFFESSTITVFELNQVAASQKVSLHAGDVLLVRSGYIVEHQALSPEAQLGRHQNPLPASIGLESSEEMLEYLWDSGIVAVAGDMPTLEAWPMQSKKFLLHEWLLAGWGCPIGEYFDLEKLSEQCEKAGRWSFFFSSVPMNIPGGVASPANAIAIL</sequence>
<dbReference type="AlphaFoldDB" id="A0A559MDY5"/>
<dbReference type="SUPFAM" id="SSF102198">
    <property type="entry name" value="Putative cyclase"/>
    <property type="match status" value="1"/>
</dbReference>